<keyword evidence="6" id="KW-0444">Lipid biosynthesis</keyword>
<dbReference type="PANTHER" id="PTHR21248">
    <property type="entry name" value="CARDIOLIPIN SYNTHASE"/>
    <property type="match status" value="1"/>
</dbReference>
<accession>A0A0G4K6K0</accession>
<evidence type="ECO:0000256" key="6">
    <source>
        <dbReference type="HAMAP-Rule" id="MF_01916"/>
    </source>
</evidence>
<feature type="active site" evidence="6">
    <location>
        <position position="222"/>
    </location>
</feature>
<keyword evidence="3 6" id="KW-0812">Transmembrane</keyword>
<dbReference type="GO" id="GO:0008808">
    <property type="term" value="F:cardiolipin synthase activity"/>
    <property type="evidence" value="ECO:0007669"/>
    <property type="project" value="InterPro"/>
</dbReference>
<comment type="function">
    <text evidence="6">Catalyzes the reversible phosphatidyl group transfer from one phosphatidylglycerol molecule to another to form cardiolipin (CL) (diphosphatidylglycerol) and glycerol.</text>
</comment>
<keyword evidence="6" id="KW-1208">Phospholipid metabolism</keyword>
<comment type="catalytic activity">
    <reaction evidence="6">
        <text>2 a 1,2-diacyl-sn-glycero-3-phospho-(1'-sn-glycerol) = a cardiolipin + glycerol</text>
        <dbReference type="Rhea" id="RHEA:31451"/>
        <dbReference type="ChEBI" id="CHEBI:17754"/>
        <dbReference type="ChEBI" id="CHEBI:62237"/>
        <dbReference type="ChEBI" id="CHEBI:64716"/>
    </reaction>
</comment>
<dbReference type="PANTHER" id="PTHR21248:SF22">
    <property type="entry name" value="PHOSPHOLIPASE D"/>
    <property type="match status" value="1"/>
</dbReference>
<evidence type="ECO:0000256" key="4">
    <source>
        <dbReference type="ARBA" id="ARBA00022989"/>
    </source>
</evidence>
<evidence type="ECO:0000256" key="2">
    <source>
        <dbReference type="ARBA" id="ARBA00022475"/>
    </source>
</evidence>
<feature type="active site" evidence="6">
    <location>
        <position position="433"/>
    </location>
</feature>
<dbReference type="GO" id="GO:0032049">
    <property type="term" value="P:cardiolipin biosynthetic process"/>
    <property type="evidence" value="ECO:0007669"/>
    <property type="project" value="InterPro"/>
</dbReference>
<dbReference type="EC" id="2.7.8.-" evidence="6"/>
<evidence type="ECO:0000256" key="5">
    <source>
        <dbReference type="ARBA" id="ARBA00023136"/>
    </source>
</evidence>
<sequence>MIFYILTIIFFLYVVSIAIKMLLENRPPYSFIAWLTVLVFLPYIGVIFYIFLGMDWKKSKKKISAKLPEDMIKNYFSSLLKEQIKILDNMQGNYGKHINLVKLAIKSGYSPITVQNEVYVFDDGEKLFDAIIQDLKLAEKTIHMEYFIWRSDKLGNRIKDVLIKKAKQGVEIRLIFDGVGSLKRISRKYRRELKKNGIKFLYYHDPFSILWTRFVNYRNHRKIVVVDGVVAYMGGMNLGQEYIDGGKRFNSWKDVHMRIVGDSCNLIQNVFVCDWYNAGGRDLEIFNVEENKHKHLRRIKYANKELNEEKVSIIRKDLFPQSFTDKFLPVQIITSGADSKWDSIQKVYSKMIEEAKESIYIESPYFVPDDGFLRTLENAALSEVNVNLMITGNPDKLVAWWVAQTYFETLLNAGVNIYLYEKGFLHSKFCVMDGRIVSCGTCNMDIRSFYLHYEMNAVIYDIDIAKKFEDIFKKDMLDSHKITIEEYSKQPMLVRLRNSACRIIAPVL</sequence>
<keyword evidence="6" id="KW-0808">Transferase</keyword>
<feature type="transmembrane region" description="Helical" evidence="6">
    <location>
        <begin position="29"/>
        <end position="52"/>
    </location>
</feature>
<proteinExistence type="inferred from homology"/>
<keyword evidence="9" id="KW-1185">Reference proteome</keyword>
<feature type="domain" description="PLD phosphodiesterase" evidence="7">
    <location>
        <begin position="215"/>
        <end position="242"/>
    </location>
</feature>
<dbReference type="Proteomes" id="UP000043763">
    <property type="component" value="Unassembled WGS sequence"/>
</dbReference>
<protein>
    <recommendedName>
        <fullName evidence="6">Cardiolipin synthase</fullName>
        <shortName evidence="6">CL synthase</shortName>
        <ecNumber evidence="6">2.7.8.-</ecNumber>
    </recommendedName>
</protein>
<comment type="subcellular location">
    <subcellularLocation>
        <location evidence="1 6">Cell membrane</location>
        <topology evidence="1 6">Multi-pass membrane protein</topology>
    </subcellularLocation>
</comment>
<keyword evidence="4 6" id="KW-1133">Transmembrane helix</keyword>
<keyword evidence="2 6" id="KW-1003">Cell membrane</keyword>
<dbReference type="InterPro" id="IPR027379">
    <property type="entry name" value="CLS_N"/>
</dbReference>
<dbReference type="EMBL" id="CVLB01000001">
    <property type="protein sequence ID" value="CRF33119.1"/>
    <property type="molecule type" value="Genomic_DNA"/>
</dbReference>
<dbReference type="SMART" id="SM00155">
    <property type="entry name" value="PLDc"/>
    <property type="match status" value="2"/>
</dbReference>
<gene>
    <name evidence="8" type="ORF">BRSU_1238</name>
</gene>
<keyword evidence="6" id="KW-0594">Phospholipid biosynthesis</keyword>
<reference evidence="9" key="1">
    <citation type="submission" date="2015-04" db="EMBL/GenBank/DDBJ databases">
        <authorList>
            <person name="Mushtaq Mamoona"/>
        </authorList>
    </citation>
    <scope>NUCLEOTIDE SEQUENCE [LARGE SCALE GENOMIC DNA]</scope>
    <source>
        <strain evidence="9">AN4859/03</strain>
    </source>
</reference>
<feature type="transmembrane region" description="Helical" evidence="6">
    <location>
        <begin position="5"/>
        <end position="23"/>
    </location>
</feature>
<dbReference type="SUPFAM" id="SSF56024">
    <property type="entry name" value="Phospholipase D/nuclease"/>
    <property type="match status" value="2"/>
</dbReference>
<keyword evidence="6" id="KW-0443">Lipid metabolism</keyword>
<evidence type="ECO:0000313" key="8">
    <source>
        <dbReference type="EMBL" id="CRF33119.1"/>
    </source>
</evidence>
<feature type="active site" evidence="6">
    <location>
        <position position="428"/>
    </location>
</feature>
<dbReference type="Pfam" id="PF13396">
    <property type="entry name" value="PLDc_N"/>
    <property type="match status" value="1"/>
</dbReference>
<dbReference type="HAMAP" id="MF_01916">
    <property type="entry name" value="Cardiolipin_synth_Cls"/>
    <property type="match status" value="1"/>
</dbReference>
<dbReference type="AlphaFoldDB" id="A0A0G4K6K0"/>
<dbReference type="Pfam" id="PF13091">
    <property type="entry name" value="PLDc_2"/>
    <property type="match status" value="2"/>
</dbReference>
<dbReference type="RefSeq" id="WP_048594382.1">
    <property type="nucleotide sequence ID" value="NZ_CVLB01000001.1"/>
</dbReference>
<feature type="active site" evidence="6">
    <location>
        <position position="426"/>
    </location>
</feature>
<dbReference type="GO" id="GO:0005886">
    <property type="term" value="C:plasma membrane"/>
    <property type="evidence" value="ECO:0007669"/>
    <property type="project" value="UniProtKB-SubCell"/>
</dbReference>
<name>A0A0G4K6K0_9SPIR</name>
<evidence type="ECO:0000256" key="1">
    <source>
        <dbReference type="ARBA" id="ARBA00004651"/>
    </source>
</evidence>
<keyword evidence="5 6" id="KW-0472">Membrane</keyword>
<dbReference type="InterPro" id="IPR030874">
    <property type="entry name" value="Cardiolipin_synth_Firmi"/>
</dbReference>
<dbReference type="PROSITE" id="PS50035">
    <property type="entry name" value="PLD"/>
    <property type="match status" value="2"/>
</dbReference>
<dbReference type="InterPro" id="IPR025202">
    <property type="entry name" value="PLD-like_dom"/>
</dbReference>
<organism evidence="8 9">
    <name type="scientific">Brachyspira suanatina</name>
    <dbReference type="NCBI Taxonomy" id="381802"/>
    <lineage>
        <taxon>Bacteria</taxon>
        <taxon>Pseudomonadati</taxon>
        <taxon>Spirochaetota</taxon>
        <taxon>Spirochaetia</taxon>
        <taxon>Brachyspirales</taxon>
        <taxon>Brachyspiraceae</taxon>
        <taxon>Brachyspira</taxon>
    </lineage>
</organism>
<dbReference type="InterPro" id="IPR001736">
    <property type="entry name" value="PLipase_D/transphosphatidylase"/>
</dbReference>
<comment type="similarity">
    <text evidence="6">Belongs to the phospholipase D family. Cardiolipin synthase subfamily.</text>
</comment>
<evidence type="ECO:0000313" key="9">
    <source>
        <dbReference type="Proteomes" id="UP000043763"/>
    </source>
</evidence>
<dbReference type="Gene3D" id="3.30.870.10">
    <property type="entry name" value="Endonuclease Chain A"/>
    <property type="match status" value="2"/>
</dbReference>
<feature type="active site" evidence="6">
    <location>
        <position position="227"/>
    </location>
</feature>
<dbReference type="CDD" id="cd09112">
    <property type="entry name" value="PLDc_CLS_2"/>
    <property type="match status" value="1"/>
</dbReference>
<evidence type="ECO:0000259" key="7">
    <source>
        <dbReference type="PROSITE" id="PS50035"/>
    </source>
</evidence>
<dbReference type="CDD" id="cd09110">
    <property type="entry name" value="PLDc_CLS_1"/>
    <property type="match status" value="1"/>
</dbReference>
<feature type="active site" evidence="6">
    <location>
        <position position="220"/>
    </location>
</feature>
<dbReference type="OrthoDB" id="9762009at2"/>
<evidence type="ECO:0000256" key="3">
    <source>
        <dbReference type="ARBA" id="ARBA00022692"/>
    </source>
</evidence>
<feature type="domain" description="PLD phosphodiesterase" evidence="7">
    <location>
        <begin position="421"/>
        <end position="448"/>
    </location>
</feature>